<feature type="compositionally biased region" description="Basic and acidic residues" evidence="8">
    <location>
        <begin position="908"/>
        <end position="922"/>
    </location>
</feature>
<dbReference type="InterPro" id="IPR012337">
    <property type="entry name" value="RNaseH-like_sf"/>
</dbReference>
<dbReference type="InterPro" id="IPR008906">
    <property type="entry name" value="HATC_C_dom"/>
</dbReference>
<evidence type="ECO:0000313" key="11">
    <source>
        <dbReference type="Proteomes" id="UP000265515"/>
    </source>
</evidence>
<feature type="compositionally biased region" description="Basic and acidic residues" evidence="8">
    <location>
        <begin position="153"/>
        <end position="164"/>
    </location>
</feature>
<dbReference type="SUPFAM" id="SSF53098">
    <property type="entry name" value="Ribonuclease H-like"/>
    <property type="match status" value="1"/>
</dbReference>
<accession>A0A388K4P0</accession>
<evidence type="ECO:0000256" key="7">
    <source>
        <dbReference type="PROSITE-ProRule" id="PRU00027"/>
    </source>
</evidence>
<dbReference type="AlphaFoldDB" id="A0A388K4P0"/>
<evidence type="ECO:0000256" key="3">
    <source>
        <dbReference type="ARBA" id="ARBA00022771"/>
    </source>
</evidence>
<proteinExistence type="predicted"/>
<dbReference type="InterPro" id="IPR007021">
    <property type="entry name" value="DUF659"/>
</dbReference>
<evidence type="ECO:0000256" key="1">
    <source>
        <dbReference type="ARBA" id="ARBA00004123"/>
    </source>
</evidence>
<dbReference type="Gramene" id="GBG64913">
    <property type="protein sequence ID" value="GBG64913"/>
    <property type="gene ID" value="CBR_g48661"/>
</dbReference>
<keyword evidence="2" id="KW-0479">Metal-binding</keyword>
<evidence type="ECO:0000313" key="10">
    <source>
        <dbReference type="EMBL" id="GBG64913.1"/>
    </source>
</evidence>
<evidence type="ECO:0000256" key="8">
    <source>
        <dbReference type="SAM" id="MobiDB-lite"/>
    </source>
</evidence>
<feature type="compositionally biased region" description="Basic and acidic residues" evidence="8">
    <location>
        <begin position="853"/>
        <end position="871"/>
    </location>
</feature>
<dbReference type="PANTHER" id="PTHR32166:SF123">
    <property type="entry name" value="BED-TYPE DOMAIN-CONTAINING PROTEIN"/>
    <property type="match status" value="1"/>
</dbReference>
<evidence type="ECO:0000256" key="6">
    <source>
        <dbReference type="ARBA" id="ARBA00023242"/>
    </source>
</evidence>
<gene>
    <name evidence="10" type="ORF">CBR_g48661</name>
</gene>
<feature type="region of interest" description="Disordered" evidence="8">
    <location>
        <begin position="726"/>
        <end position="755"/>
    </location>
</feature>
<feature type="region of interest" description="Disordered" evidence="8">
    <location>
        <begin position="783"/>
        <end position="948"/>
    </location>
</feature>
<dbReference type="Pfam" id="PF04937">
    <property type="entry name" value="DUF659"/>
    <property type="match status" value="1"/>
</dbReference>
<dbReference type="EMBL" id="BFEA01000056">
    <property type="protein sequence ID" value="GBG64913.1"/>
    <property type="molecule type" value="Genomic_DNA"/>
</dbReference>
<comment type="subcellular location">
    <subcellularLocation>
        <location evidence="1">Nucleus</location>
    </subcellularLocation>
</comment>
<feature type="compositionally biased region" description="Polar residues" evidence="8">
    <location>
        <begin position="841"/>
        <end position="852"/>
    </location>
</feature>
<dbReference type="PROSITE" id="PS50808">
    <property type="entry name" value="ZF_BED"/>
    <property type="match status" value="1"/>
</dbReference>
<dbReference type="GO" id="GO:0046983">
    <property type="term" value="F:protein dimerization activity"/>
    <property type="evidence" value="ECO:0007669"/>
    <property type="project" value="InterPro"/>
</dbReference>
<reference evidence="10 11" key="1">
    <citation type="journal article" date="2018" name="Cell">
        <title>The Chara Genome: Secondary Complexity and Implications for Plant Terrestrialization.</title>
        <authorList>
            <person name="Nishiyama T."/>
            <person name="Sakayama H."/>
            <person name="Vries J.D."/>
            <person name="Buschmann H."/>
            <person name="Saint-Marcoux D."/>
            <person name="Ullrich K.K."/>
            <person name="Haas F.B."/>
            <person name="Vanderstraeten L."/>
            <person name="Becker D."/>
            <person name="Lang D."/>
            <person name="Vosolsobe S."/>
            <person name="Rombauts S."/>
            <person name="Wilhelmsson P.K.I."/>
            <person name="Janitza P."/>
            <person name="Kern R."/>
            <person name="Heyl A."/>
            <person name="Rumpler F."/>
            <person name="Villalobos L.I.A.C."/>
            <person name="Clay J.M."/>
            <person name="Skokan R."/>
            <person name="Toyoda A."/>
            <person name="Suzuki Y."/>
            <person name="Kagoshima H."/>
            <person name="Schijlen E."/>
            <person name="Tajeshwar N."/>
            <person name="Catarino B."/>
            <person name="Hetherington A.J."/>
            <person name="Saltykova A."/>
            <person name="Bonnot C."/>
            <person name="Breuninger H."/>
            <person name="Symeonidi A."/>
            <person name="Radhakrishnan G.V."/>
            <person name="Van Nieuwerburgh F."/>
            <person name="Deforce D."/>
            <person name="Chang C."/>
            <person name="Karol K.G."/>
            <person name="Hedrich R."/>
            <person name="Ulvskov P."/>
            <person name="Glockner G."/>
            <person name="Delwiche C.F."/>
            <person name="Petrasek J."/>
            <person name="Van de Peer Y."/>
            <person name="Friml J."/>
            <person name="Beilby M."/>
            <person name="Dolan L."/>
            <person name="Kohara Y."/>
            <person name="Sugano S."/>
            <person name="Fujiyama A."/>
            <person name="Delaux P.-M."/>
            <person name="Quint M."/>
            <person name="TheiBen G."/>
            <person name="Hagemann M."/>
            <person name="Harholt J."/>
            <person name="Dunand C."/>
            <person name="Zachgo S."/>
            <person name="Langdale J."/>
            <person name="Maumus F."/>
            <person name="Straeten D.V.D."/>
            <person name="Gould S.B."/>
            <person name="Rensing S.A."/>
        </authorList>
    </citation>
    <scope>NUCLEOTIDE SEQUENCE [LARGE SCALE GENOMIC DNA]</scope>
    <source>
        <strain evidence="10 11">S276</strain>
    </source>
</reference>
<feature type="compositionally biased region" description="Gly residues" evidence="8">
    <location>
        <begin position="897"/>
        <end position="906"/>
    </location>
</feature>
<keyword evidence="6" id="KW-0539">Nucleus</keyword>
<keyword evidence="4" id="KW-0862">Zinc</keyword>
<feature type="domain" description="BED-type" evidence="9">
    <location>
        <begin position="25"/>
        <end position="85"/>
    </location>
</feature>
<protein>
    <recommendedName>
        <fullName evidence="9">BED-type domain-containing protein</fullName>
    </recommendedName>
</protein>
<evidence type="ECO:0000256" key="5">
    <source>
        <dbReference type="ARBA" id="ARBA00023125"/>
    </source>
</evidence>
<dbReference type="GO" id="GO:0003677">
    <property type="term" value="F:DNA binding"/>
    <property type="evidence" value="ECO:0007669"/>
    <property type="project" value="UniProtKB-KW"/>
</dbReference>
<keyword evidence="3 7" id="KW-0863">Zinc-finger</keyword>
<keyword evidence="5" id="KW-0238">DNA-binding</keyword>
<dbReference type="GO" id="GO:0008270">
    <property type="term" value="F:zinc ion binding"/>
    <property type="evidence" value="ECO:0007669"/>
    <property type="project" value="UniProtKB-KW"/>
</dbReference>
<organism evidence="10 11">
    <name type="scientific">Chara braunii</name>
    <name type="common">Braun's stonewort</name>
    <dbReference type="NCBI Taxonomy" id="69332"/>
    <lineage>
        <taxon>Eukaryota</taxon>
        <taxon>Viridiplantae</taxon>
        <taxon>Streptophyta</taxon>
        <taxon>Charophyceae</taxon>
        <taxon>Charales</taxon>
        <taxon>Characeae</taxon>
        <taxon>Chara</taxon>
    </lineage>
</organism>
<sequence>MTWGAGGSGDGDFVPATDVQMDELRRKSRVWRHVMQGQRMGTWQKRHGNYKLRCNYCKHVWQGTLFKAQRHFTQLKRCAATTMDVFVDIWNHTEYEFDERHHRGIMAYMREHNIADRRAVDVHQGSGRGRTGGTQSRPRERDAVEEVEEFLAEEARRAEARGGEEGGGAGPARDLPGENVVMTARGKMQVESGVEGVPQGAQETAAVKTGQGSWLRHKKQLASMARGVRPVYPSFKDIGGAGIDEQRGKVAAMLREVRSSFESIGATILSDGRQSRDARPIVNFLAAAKRGALLYATVQRDGSVSETAHIVLKRWKAIFRSFPPKDVLAICTDSASNYTSAAKLLAKDSDPDIRRITWLLCATHVANLMLSDIGTRVPWVTDTIFRARALVRFIKSHGAAYHLFRLIRCADFWRNVHHAVAVMTLVHQLLRRLDRGGMIMSTMYSWSQELVRQVAAADVPDDMRGPCVEAVQIRTMHMLEPAHAAADLLNPRRRSLRYYESARRTAADLEVVTQCDSFLLAQTGGDRAGDAYLRVREQMRSFHSRGGHHTERVTRDAEAEACVGDEETSRCASWWVEHGACFPDLQEIAGRVMHMWTSASPAERNWAEHERIHTAKRNKLEFRKVAQLVEIATNLKLLGCSERSGGTFFATLAEAQPEEYTHPVVADEDEEEEPEPEEWGARPQTTVPAHEIVAQVRRFQQQGARRPVGVAEVFGARAEILHPYDYVPPPPAEPVQASEEQTDTEVGEDLPPGVDKSAERLYYTYGGGADGFLSRCTFIRESDDDPIPVTDIGLDGGQRDEDDADDDDDDDEPLLLRRARLAQQGAARPAPAAEGLRRSARLQQTQAGSTSSGRREASDHLDDIRDEEHLPSQHTPASAPRGDSQQRELRTSDFQGLGPGFAGSGVRGRIDGRERVGDEAKYHSVQGGGPESVEELHAPMDREEEQRL</sequence>
<feature type="region of interest" description="Disordered" evidence="8">
    <location>
        <begin position="121"/>
        <end position="178"/>
    </location>
</feature>
<comment type="caution">
    <text evidence="10">The sequence shown here is derived from an EMBL/GenBank/DDBJ whole genome shotgun (WGS) entry which is preliminary data.</text>
</comment>
<feature type="compositionally biased region" description="Low complexity" evidence="8">
    <location>
        <begin position="821"/>
        <end position="834"/>
    </location>
</feature>
<dbReference type="Pfam" id="PF05699">
    <property type="entry name" value="Dimer_Tnp_hAT"/>
    <property type="match status" value="1"/>
</dbReference>
<dbReference type="InterPro" id="IPR003656">
    <property type="entry name" value="Znf_BED"/>
</dbReference>
<name>A0A388K4P0_CHABU</name>
<dbReference type="Proteomes" id="UP000265515">
    <property type="component" value="Unassembled WGS sequence"/>
</dbReference>
<dbReference type="PANTHER" id="PTHR32166">
    <property type="entry name" value="OSJNBA0013A04.12 PROTEIN"/>
    <property type="match status" value="1"/>
</dbReference>
<keyword evidence="11" id="KW-1185">Reference proteome</keyword>
<feature type="compositionally biased region" description="Acidic residues" evidence="8">
    <location>
        <begin position="800"/>
        <end position="813"/>
    </location>
</feature>
<feature type="compositionally biased region" description="Basic and acidic residues" evidence="8">
    <location>
        <begin position="934"/>
        <end position="948"/>
    </location>
</feature>
<evidence type="ECO:0000259" key="9">
    <source>
        <dbReference type="PROSITE" id="PS50808"/>
    </source>
</evidence>
<evidence type="ECO:0000256" key="4">
    <source>
        <dbReference type="ARBA" id="ARBA00022833"/>
    </source>
</evidence>
<dbReference type="GO" id="GO:0005634">
    <property type="term" value="C:nucleus"/>
    <property type="evidence" value="ECO:0007669"/>
    <property type="project" value="UniProtKB-SubCell"/>
</dbReference>
<evidence type="ECO:0000256" key="2">
    <source>
        <dbReference type="ARBA" id="ARBA00022723"/>
    </source>
</evidence>